<evidence type="ECO:0000256" key="1">
    <source>
        <dbReference type="SAM" id="MobiDB-lite"/>
    </source>
</evidence>
<dbReference type="SUPFAM" id="SSF54160">
    <property type="entry name" value="Chromo domain-like"/>
    <property type="match status" value="3"/>
</dbReference>
<comment type="caution">
    <text evidence="2">The sequence shown here is derived from an EMBL/GenBank/DDBJ whole genome shotgun (WGS) entry which is preliminary data.</text>
</comment>
<dbReference type="AlphaFoldDB" id="A0A1Y1WGM1"/>
<evidence type="ECO:0000313" key="3">
    <source>
        <dbReference type="Proteomes" id="UP000193922"/>
    </source>
</evidence>
<feature type="region of interest" description="Disordered" evidence="1">
    <location>
        <begin position="200"/>
        <end position="247"/>
    </location>
</feature>
<dbReference type="STRING" id="61395.A0A1Y1WGM1"/>
<feature type="compositionally biased region" description="Low complexity" evidence="1">
    <location>
        <begin position="159"/>
        <end position="180"/>
    </location>
</feature>
<dbReference type="Gene3D" id="2.30.30.140">
    <property type="match status" value="3"/>
</dbReference>
<feature type="region of interest" description="Disordered" evidence="1">
    <location>
        <begin position="102"/>
        <end position="183"/>
    </location>
</feature>
<protein>
    <submittedName>
        <fullName evidence="2">Uncharacterized protein</fullName>
    </submittedName>
</protein>
<gene>
    <name evidence="2" type="ORF">DL89DRAFT_81685</name>
</gene>
<evidence type="ECO:0000313" key="2">
    <source>
        <dbReference type="EMBL" id="ORX72701.1"/>
    </source>
</evidence>
<feature type="region of interest" description="Disordered" evidence="1">
    <location>
        <begin position="518"/>
        <end position="560"/>
    </location>
</feature>
<feature type="region of interest" description="Disordered" evidence="1">
    <location>
        <begin position="379"/>
        <end position="435"/>
    </location>
</feature>
<reference evidence="2 3" key="1">
    <citation type="submission" date="2016-07" db="EMBL/GenBank/DDBJ databases">
        <title>Pervasive Adenine N6-methylation of Active Genes in Fungi.</title>
        <authorList>
            <consortium name="DOE Joint Genome Institute"/>
            <person name="Mondo S.J."/>
            <person name="Dannebaum R.O."/>
            <person name="Kuo R.C."/>
            <person name="Labutti K."/>
            <person name="Haridas S."/>
            <person name="Kuo A."/>
            <person name="Salamov A."/>
            <person name="Ahrendt S.R."/>
            <person name="Lipzen A."/>
            <person name="Sullivan W."/>
            <person name="Andreopoulos W.B."/>
            <person name="Clum A."/>
            <person name="Lindquist E."/>
            <person name="Daum C."/>
            <person name="Ramamoorthy G.K."/>
            <person name="Gryganskyi A."/>
            <person name="Culley D."/>
            <person name="Magnuson J.K."/>
            <person name="James T.Y."/>
            <person name="O'Malley M.A."/>
            <person name="Stajich J.E."/>
            <person name="Spatafora J.W."/>
            <person name="Visel A."/>
            <person name="Grigoriev I.V."/>
        </authorList>
    </citation>
    <scope>NUCLEOTIDE SEQUENCE [LARGE SCALE GENOMIC DNA]</scope>
    <source>
        <strain evidence="2 3">ATCC 12442</strain>
    </source>
</reference>
<dbReference type="RefSeq" id="XP_040746041.1">
    <property type="nucleotide sequence ID" value="XM_040892108.1"/>
</dbReference>
<feature type="compositionally biased region" description="Acidic residues" evidence="1">
    <location>
        <begin position="424"/>
        <end position="433"/>
    </location>
</feature>
<accession>A0A1Y1WGM1</accession>
<organism evidence="2 3">
    <name type="scientific">Linderina pennispora</name>
    <dbReference type="NCBI Taxonomy" id="61395"/>
    <lineage>
        <taxon>Eukaryota</taxon>
        <taxon>Fungi</taxon>
        <taxon>Fungi incertae sedis</taxon>
        <taxon>Zoopagomycota</taxon>
        <taxon>Kickxellomycotina</taxon>
        <taxon>Kickxellomycetes</taxon>
        <taxon>Kickxellales</taxon>
        <taxon>Kickxellaceae</taxon>
        <taxon>Linderina</taxon>
    </lineage>
</organism>
<feature type="compositionally biased region" description="Acidic residues" evidence="1">
    <location>
        <begin position="103"/>
        <end position="113"/>
    </location>
</feature>
<feature type="compositionally biased region" description="Basic residues" evidence="1">
    <location>
        <begin position="138"/>
        <end position="158"/>
    </location>
</feature>
<dbReference type="InterPro" id="IPR016197">
    <property type="entry name" value="Chromo-like_dom_sf"/>
</dbReference>
<name>A0A1Y1WGM1_9FUNG</name>
<dbReference type="GeneID" id="63808756"/>
<dbReference type="EMBL" id="MCFD01000002">
    <property type="protein sequence ID" value="ORX72701.1"/>
    <property type="molecule type" value="Genomic_DNA"/>
</dbReference>
<dbReference type="Proteomes" id="UP000193922">
    <property type="component" value="Unassembled WGS sequence"/>
</dbReference>
<feature type="compositionally biased region" description="Basic and acidic residues" evidence="1">
    <location>
        <begin position="535"/>
        <end position="546"/>
    </location>
</feature>
<feature type="compositionally biased region" description="Polar residues" evidence="1">
    <location>
        <begin position="403"/>
        <end position="421"/>
    </location>
</feature>
<proteinExistence type="predicted"/>
<feature type="compositionally biased region" description="Basic and acidic residues" evidence="1">
    <location>
        <begin position="379"/>
        <end position="388"/>
    </location>
</feature>
<keyword evidence="3" id="KW-1185">Reference proteome</keyword>
<feature type="compositionally biased region" description="Low complexity" evidence="1">
    <location>
        <begin position="124"/>
        <end position="137"/>
    </location>
</feature>
<dbReference type="OrthoDB" id="161570at2759"/>
<sequence>MFENPIQRTLDGGGIRVGGRVRVLSLDKKWYSAVVLVIKAGRALVHYPEWDHSYNEWVGVESRRLMYKGKVSEDVQDEAWCEDDSAVDIDIEQAISDAYGLGQEDDVEGDDENVGMASSPALKPVPSSRPRGRPTSSRNRRVAGKNRAPATKRKRKQAPKAPEPAAEAPPAENTVAEEPAPQVPRELRIAAVRVFRPNHNPYARFPHPSTSSDSDSAHEIAGDCPLQTDADDSPAKRSRVQKENAGDLDEWRSNSYVTTGAFMTRRAVKCLANDSSGGIMQDHHGYYPGELAEVLNANRKWYVGRVISYLDKKFLVHYAEWGHGHNEWIAAGSKRMRKLRESPMACLPGYAELLAETEEQARKICAALVDEYNKHVEELEQQKREKDKAKRKSKPRKAPVNARVTSLTSSNLAAETSNAPASASEEEMDDLPDVDPISVDSGYKPVPHLLRVKDYAHVYHKGMMIAARDRNRLWWKAEITDVKTFRIRVHYIGFSRRWDEWMEMNTQRIMLATEQPDTAANAEPPVPATSAENDSQAKLRLDTGPERRRRAFEGIRGVHS</sequence>